<name>A0AAV2FLI6_9ROSI</name>
<sequence length="119" mass="12973">MEVSFALRLPSTDGNGNFPRLLRESDEISPRCVVGIDATSHRVAMAICVHIFCAIALTYGHRLRRTRRPRGGPSILAAHSNQGSEPKLAGGLSPISRGETKCNEAMLHSTEARSSFFPR</sequence>
<proteinExistence type="predicted"/>
<evidence type="ECO:0000256" key="1">
    <source>
        <dbReference type="SAM" id="MobiDB-lite"/>
    </source>
</evidence>
<protein>
    <submittedName>
        <fullName evidence="3">Uncharacterized protein</fullName>
    </submittedName>
</protein>
<dbReference type="Proteomes" id="UP001497516">
    <property type="component" value="Chromosome 7"/>
</dbReference>
<dbReference type="AlphaFoldDB" id="A0AAV2FLI6"/>
<evidence type="ECO:0000256" key="2">
    <source>
        <dbReference type="SAM" id="Phobius"/>
    </source>
</evidence>
<gene>
    <name evidence="3" type="ORF">LTRI10_LOCUS39371</name>
</gene>
<organism evidence="3 4">
    <name type="scientific">Linum trigynum</name>
    <dbReference type="NCBI Taxonomy" id="586398"/>
    <lineage>
        <taxon>Eukaryota</taxon>
        <taxon>Viridiplantae</taxon>
        <taxon>Streptophyta</taxon>
        <taxon>Embryophyta</taxon>
        <taxon>Tracheophyta</taxon>
        <taxon>Spermatophyta</taxon>
        <taxon>Magnoliopsida</taxon>
        <taxon>eudicotyledons</taxon>
        <taxon>Gunneridae</taxon>
        <taxon>Pentapetalae</taxon>
        <taxon>rosids</taxon>
        <taxon>fabids</taxon>
        <taxon>Malpighiales</taxon>
        <taxon>Linaceae</taxon>
        <taxon>Linum</taxon>
    </lineage>
</organism>
<feature type="region of interest" description="Disordered" evidence="1">
    <location>
        <begin position="68"/>
        <end position="95"/>
    </location>
</feature>
<keyword evidence="2" id="KW-0812">Transmembrane</keyword>
<keyword evidence="2" id="KW-0472">Membrane</keyword>
<accession>A0AAV2FLI6</accession>
<evidence type="ECO:0000313" key="3">
    <source>
        <dbReference type="EMBL" id="CAL1399179.1"/>
    </source>
</evidence>
<reference evidence="3 4" key="1">
    <citation type="submission" date="2024-04" db="EMBL/GenBank/DDBJ databases">
        <authorList>
            <person name="Fracassetti M."/>
        </authorList>
    </citation>
    <scope>NUCLEOTIDE SEQUENCE [LARGE SCALE GENOMIC DNA]</scope>
</reference>
<keyword evidence="2" id="KW-1133">Transmembrane helix</keyword>
<dbReference type="EMBL" id="OZ034820">
    <property type="protein sequence ID" value="CAL1399179.1"/>
    <property type="molecule type" value="Genomic_DNA"/>
</dbReference>
<keyword evidence="4" id="KW-1185">Reference proteome</keyword>
<feature type="transmembrane region" description="Helical" evidence="2">
    <location>
        <begin position="43"/>
        <end position="60"/>
    </location>
</feature>
<evidence type="ECO:0000313" key="4">
    <source>
        <dbReference type="Proteomes" id="UP001497516"/>
    </source>
</evidence>